<keyword evidence="1" id="KW-0472">Membrane</keyword>
<dbReference type="InterPro" id="IPR026870">
    <property type="entry name" value="Zinc_ribbon_dom"/>
</dbReference>
<evidence type="ECO:0000259" key="3">
    <source>
        <dbReference type="Pfam" id="PF13240"/>
    </source>
</evidence>
<sequence>MQDYRRALKDHFESQPLMRNLFMADVILFSVGLLFLLFHEFSIITLNSDVFFALGFWFFWIGIVLSYIKKSDVSLSIGLGVYALLYLVKFIIACVHSAGGYGGFYGLTPLCNLIVASYLLTMSVRETEYYQQYLEQKKALLLLAQRAPKAQEPEQGMIRCPKCDGTIGQNTKFCPHCGNKIPEVNRCKQCESPLPENSSFCVICGAKVESEEDGPKAETNGVQLEAGGEKKLCPSCGAEITGNRKFCTKCGSKL</sequence>
<dbReference type="Proteomes" id="UP000186102">
    <property type="component" value="Unassembled WGS sequence"/>
</dbReference>
<proteinExistence type="predicted"/>
<reference evidence="4 5" key="1">
    <citation type="submission" date="2016-09" db="EMBL/GenBank/DDBJ databases">
        <title>Complete genome of Desulfosporosinus sp. OL.</title>
        <authorList>
            <person name="Mardanov A."/>
            <person name="Beletsky A."/>
            <person name="Panova A."/>
            <person name="Karnachuk O."/>
            <person name="Ravin N."/>
        </authorList>
    </citation>
    <scope>NUCLEOTIDE SEQUENCE [LARGE SCALE GENOMIC DNA]</scope>
    <source>
        <strain evidence="4 5">OL</strain>
    </source>
</reference>
<organism evidence="4 5">
    <name type="scientific">Desulfosporosinus metallidurans</name>
    <dbReference type="NCBI Taxonomy" id="1888891"/>
    <lineage>
        <taxon>Bacteria</taxon>
        <taxon>Bacillati</taxon>
        <taxon>Bacillota</taxon>
        <taxon>Clostridia</taxon>
        <taxon>Eubacteriales</taxon>
        <taxon>Desulfitobacteriaceae</taxon>
        <taxon>Desulfosporosinus</taxon>
    </lineage>
</organism>
<feature type="domain" description="Zinc-ribbon" evidence="3">
    <location>
        <begin position="233"/>
        <end position="254"/>
    </location>
</feature>
<evidence type="ECO:0000313" key="4">
    <source>
        <dbReference type="EMBL" id="OLN31743.1"/>
    </source>
</evidence>
<feature type="transmembrane region" description="Helical" evidence="1">
    <location>
        <begin position="50"/>
        <end position="68"/>
    </location>
</feature>
<dbReference type="OrthoDB" id="1750865at2"/>
<gene>
    <name evidence="4" type="ORF">DSOL_2431</name>
</gene>
<feature type="domain" description="DZANK-type" evidence="2">
    <location>
        <begin position="160"/>
        <end position="205"/>
    </location>
</feature>
<keyword evidence="1" id="KW-0812">Transmembrane</keyword>
<protein>
    <submittedName>
        <fullName evidence="4">Putative virion core protein (Lumpy skin disease virus)</fullName>
    </submittedName>
</protein>
<dbReference type="RefSeq" id="WP_075365041.1">
    <property type="nucleotide sequence ID" value="NZ_MLBF01000015.1"/>
</dbReference>
<name>A0A1Q8QWN5_9FIRM</name>
<dbReference type="Pfam" id="PF13240">
    <property type="entry name" value="Zn_Ribbon_1"/>
    <property type="match status" value="1"/>
</dbReference>
<keyword evidence="5" id="KW-1185">Reference proteome</keyword>
<dbReference type="STRING" id="1888891.DSOL_2431"/>
<feature type="transmembrane region" description="Helical" evidence="1">
    <location>
        <begin position="104"/>
        <end position="121"/>
    </location>
</feature>
<dbReference type="Pfam" id="PF12773">
    <property type="entry name" value="DZR"/>
    <property type="match status" value="1"/>
</dbReference>
<comment type="caution">
    <text evidence="4">The sequence shown here is derived from an EMBL/GenBank/DDBJ whole genome shotgun (WGS) entry which is preliminary data.</text>
</comment>
<evidence type="ECO:0000313" key="5">
    <source>
        <dbReference type="Proteomes" id="UP000186102"/>
    </source>
</evidence>
<keyword evidence="1" id="KW-1133">Transmembrane helix</keyword>
<dbReference type="InterPro" id="IPR025874">
    <property type="entry name" value="DZR"/>
</dbReference>
<dbReference type="EMBL" id="MLBF01000015">
    <property type="protein sequence ID" value="OLN31743.1"/>
    <property type="molecule type" value="Genomic_DNA"/>
</dbReference>
<dbReference type="AlphaFoldDB" id="A0A1Q8QWN5"/>
<evidence type="ECO:0000256" key="1">
    <source>
        <dbReference type="SAM" id="Phobius"/>
    </source>
</evidence>
<feature type="transmembrane region" description="Helical" evidence="1">
    <location>
        <begin position="75"/>
        <end position="98"/>
    </location>
</feature>
<evidence type="ECO:0000259" key="2">
    <source>
        <dbReference type="Pfam" id="PF12773"/>
    </source>
</evidence>
<feature type="transmembrane region" description="Helical" evidence="1">
    <location>
        <begin position="21"/>
        <end position="38"/>
    </location>
</feature>
<accession>A0A1Q8QWN5</accession>